<organism evidence="2 3">
    <name type="scientific">Singulisphaera acidiphila (strain ATCC BAA-1392 / DSM 18658 / VKM B-2454 / MOB10)</name>
    <dbReference type="NCBI Taxonomy" id="886293"/>
    <lineage>
        <taxon>Bacteria</taxon>
        <taxon>Pseudomonadati</taxon>
        <taxon>Planctomycetota</taxon>
        <taxon>Planctomycetia</taxon>
        <taxon>Isosphaerales</taxon>
        <taxon>Isosphaeraceae</taxon>
        <taxon>Singulisphaera</taxon>
    </lineage>
</organism>
<name>L0DF71_SINAD</name>
<dbReference type="Proteomes" id="UP000010798">
    <property type="component" value="Chromosome"/>
</dbReference>
<proteinExistence type="predicted"/>
<dbReference type="InterPro" id="IPR029058">
    <property type="entry name" value="AB_hydrolase_fold"/>
</dbReference>
<dbReference type="OrthoDB" id="4378831at2"/>
<dbReference type="eggNOG" id="COG3673">
    <property type="taxonomic scope" value="Bacteria"/>
</dbReference>
<dbReference type="PANTHER" id="PTHR33840">
    <property type="match status" value="1"/>
</dbReference>
<evidence type="ECO:0000313" key="3">
    <source>
        <dbReference type="Proteomes" id="UP000010798"/>
    </source>
</evidence>
<evidence type="ECO:0000259" key="1">
    <source>
        <dbReference type="Pfam" id="PF09994"/>
    </source>
</evidence>
<dbReference type="PANTHER" id="PTHR33840:SF1">
    <property type="entry name" value="TLE1 PHOSPHOLIPASE DOMAIN-CONTAINING PROTEIN"/>
    <property type="match status" value="1"/>
</dbReference>
<reference evidence="2 3" key="1">
    <citation type="submission" date="2012-02" db="EMBL/GenBank/DDBJ databases">
        <title>Complete sequence of chromosome of Singulisphaera acidiphila DSM 18658.</title>
        <authorList>
            <consortium name="US DOE Joint Genome Institute (JGI-PGF)"/>
            <person name="Lucas S."/>
            <person name="Copeland A."/>
            <person name="Lapidus A."/>
            <person name="Glavina del Rio T."/>
            <person name="Dalin E."/>
            <person name="Tice H."/>
            <person name="Bruce D."/>
            <person name="Goodwin L."/>
            <person name="Pitluck S."/>
            <person name="Peters L."/>
            <person name="Ovchinnikova G."/>
            <person name="Chertkov O."/>
            <person name="Kyrpides N."/>
            <person name="Mavromatis K."/>
            <person name="Ivanova N."/>
            <person name="Brettin T."/>
            <person name="Detter J.C."/>
            <person name="Han C."/>
            <person name="Larimer F."/>
            <person name="Land M."/>
            <person name="Hauser L."/>
            <person name="Markowitz V."/>
            <person name="Cheng J.-F."/>
            <person name="Hugenholtz P."/>
            <person name="Woyke T."/>
            <person name="Wu D."/>
            <person name="Tindall B."/>
            <person name="Pomrenke H."/>
            <person name="Brambilla E."/>
            <person name="Klenk H.-P."/>
            <person name="Eisen J.A."/>
        </authorList>
    </citation>
    <scope>NUCLEOTIDE SEQUENCE [LARGE SCALE GENOMIC DNA]</scope>
    <source>
        <strain evidence="3">ATCC BAA-1392 / DSM 18658 / VKM B-2454 / MOB10</strain>
    </source>
</reference>
<gene>
    <name evidence="2" type="ordered locus">Sinac_3644</name>
</gene>
<dbReference type="RefSeq" id="WP_015247033.1">
    <property type="nucleotide sequence ID" value="NC_019892.1"/>
</dbReference>
<sequence>MKRHILCFDGTWNTPDDDAILEEQRVETNARRFYRSVSSIGADGLVQEPWYNEGVGTYVLNKLTGGAFGAGLDKHILDGYRYLVDNYHEGDQVFILGFSRGAYTARSLVGMIRNCGLVRPSAASFQVGMAYGLYRTREEGPDSFAARSFRSLFAREIPIRFLGVWDTVGALGIPLEAANRLNHQFYEFHDTKLSKIVERAYQAGAIDEHRQDYDITLWNPTEKPGQTLEQRWFAGAHSDIGGGYPDRRLSDLTLRWMQDRAMDAGLALTPVPVGVANYKGPLTDSYQNFLKGLYRTIHPRHYRSLLSTRFGNEVLDPSVELRRRDSAIAYRPINTGIPQLIS</sequence>
<evidence type="ECO:0000313" key="2">
    <source>
        <dbReference type="EMBL" id="AGA27892.1"/>
    </source>
</evidence>
<keyword evidence="3" id="KW-1185">Reference proteome</keyword>
<feature type="domain" description="T6SS Phospholipase effector Tle1-like catalytic" evidence="1">
    <location>
        <begin position="2"/>
        <end position="259"/>
    </location>
</feature>
<dbReference type="EMBL" id="CP003364">
    <property type="protein sequence ID" value="AGA27892.1"/>
    <property type="molecule type" value="Genomic_DNA"/>
</dbReference>
<dbReference type="HOGENOM" id="CLU_005049_6_1_0"/>
<protein>
    <recommendedName>
        <fullName evidence="1">T6SS Phospholipase effector Tle1-like catalytic domain-containing protein</fullName>
    </recommendedName>
</protein>
<dbReference type="KEGG" id="saci:Sinac_3644"/>
<dbReference type="AlphaFoldDB" id="L0DF71"/>
<dbReference type="Pfam" id="PF09994">
    <property type="entry name" value="T6SS_Tle1-like_cat"/>
    <property type="match status" value="1"/>
</dbReference>
<accession>L0DF71</accession>
<dbReference type="SUPFAM" id="SSF53474">
    <property type="entry name" value="alpha/beta-Hydrolases"/>
    <property type="match status" value="1"/>
</dbReference>
<dbReference type="InterPro" id="IPR018712">
    <property type="entry name" value="Tle1-like_cat"/>
</dbReference>